<protein>
    <submittedName>
        <fullName evidence="5">Class I SAM-dependent methyltransferase</fullName>
    </submittedName>
</protein>
<dbReference type="InterPro" id="IPR029063">
    <property type="entry name" value="SAM-dependent_MTases_sf"/>
</dbReference>
<dbReference type="CDD" id="cd02440">
    <property type="entry name" value="AdoMet_MTases"/>
    <property type="match status" value="1"/>
</dbReference>
<name>A0ABP6WYK1_9ACTN</name>
<dbReference type="SUPFAM" id="SSF53335">
    <property type="entry name" value="S-adenosyl-L-methionine-dependent methyltransferases"/>
    <property type="match status" value="1"/>
</dbReference>
<dbReference type="Proteomes" id="UP001500630">
    <property type="component" value="Unassembled WGS sequence"/>
</dbReference>
<dbReference type="Pfam" id="PF08241">
    <property type="entry name" value="Methyltransf_11"/>
    <property type="match status" value="1"/>
</dbReference>
<evidence type="ECO:0000256" key="2">
    <source>
        <dbReference type="ARBA" id="ARBA00022679"/>
    </source>
</evidence>
<dbReference type="PANTHER" id="PTHR43464">
    <property type="entry name" value="METHYLTRANSFERASE"/>
    <property type="match status" value="1"/>
</dbReference>
<evidence type="ECO:0000313" key="5">
    <source>
        <dbReference type="EMBL" id="GAA3558515.1"/>
    </source>
</evidence>
<feature type="domain" description="Methyltransferase type 11" evidence="4">
    <location>
        <begin position="53"/>
        <end position="148"/>
    </location>
</feature>
<dbReference type="GO" id="GO:0032259">
    <property type="term" value="P:methylation"/>
    <property type="evidence" value="ECO:0007669"/>
    <property type="project" value="UniProtKB-KW"/>
</dbReference>
<dbReference type="EMBL" id="BAABDQ010000008">
    <property type="protein sequence ID" value="GAA3558515.1"/>
    <property type="molecule type" value="Genomic_DNA"/>
</dbReference>
<organism evidence="5 6">
    <name type="scientific">Nonomuraea rosea</name>
    <dbReference type="NCBI Taxonomy" id="638574"/>
    <lineage>
        <taxon>Bacteria</taxon>
        <taxon>Bacillati</taxon>
        <taxon>Actinomycetota</taxon>
        <taxon>Actinomycetes</taxon>
        <taxon>Streptosporangiales</taxon>
        <taxon>Streptosporangiaceae</taxon>
        <taxon>Nonomuraea</taxon>
    </lineage>
</organism>
<keyword evidence="2" id="KW-0808">Transferase</keyword>
<keyword evidence="3" id="KW-0949">S-adenosyl-L-methionine</keyword>
<dbReference type="Gene3D" id="3.40.50.150">
    <property type="entry name" value="Vaccinia Virus protein VP39"/>
    <property type="match status" value="1"/>
</dbReference>
<proteinExistence type="predicted"/>
<dbReference type="GO" id="GO:0008168">
    <property type="term" value="F:methyltransferase activity"/>
    <property type="evidence" value="ECO:0007669"/>
    <property type="project" value="UniProtKB-KW"/>
</dbReference>
<dbReference type="RefSeq" id="WP_345564297.1">
    <property type="nucleotide sequence ID" value="NZ_BAABDQ010000008.1"/>
</dbReference>
<accession>A0ABP6WYK1</accession>
<sequence length="219" mass="23697">MTDQLTSAITGYWDAAATAFDAEPDHGLRNDRTRAAWDRRLRAWAPADPADILDVGCGTGSLSALLAAAGHRVTGVDLAPRMIEQAEAKLAATGLTGRFLVGDAVCPPIGEERFDLLLSRHLIWTLPDPAAALRQWITLLRPSGRLVLIEGRWREADQAGHPYVPGADALPWNGGVTAETLAAAVRPLVTDLRIHPLSDDPDLWGHRVDDERYALIAHA</sequence>
<comment type="caution">
    <text evidence="5">The sequence shown here is derived from an EMBL/GenBank/DDBJ whole genome shotgun (WGS) entry which is preliminary data.</text>
</comment>
<dbReference type="PANTHER" id="PTHR43464:SF19">
    <property type="entry name" value="UBIQUINONE BIOSYNTHESIS O-METHYLTRANSFERASE, MITOCHONDRIAL"/>
    <property type="match status" value="1"/>
</dbReference>
<reference evidence="6" key="1">
    <citation type="journal article" date="2019" name="Int. J. Syst. Evol. Microbiol.">
        <title>The Global Catalogue of Microorganisms (GCM) 10K type strain sequencing project: providing services to taxonomists for standard genome sequencing and annotation.</title>
        <authorList>
            <consortium name="The Broad Institute Genomics Platform"/>
            <consortium name="The Broad Institute Genome Sequencing Center for Infectious Disease"/>
            <person name="Wu L."/>
            <person name="Ma J."/>
        </authorList>
    </citation>
    <scope>NUCLEOTIDE SEQUENCE [LARGE SCALE GENOMIC DNA]</scope>
    <source>
        <strain evidence="6">JCM 17326</strain>
    </source>
</reference>
<evidence type="ECO:0000259" key="4">
    <source>
        <dbReference type="Pfam" id="PF08241"/>
    </source>
</evidence>
<dbReference type="InterPro" id="IPR013216">
    <property type="entry name" value="Methyltransf_11"/>
</dbReference>
<keyword evidence="1 5" id="KW-0489">Methyltransferase</keyword>
<evidence type="ECO:0000256" key="1">
    <source>
        <dbReference type="ARBA" id="ARBA00022603"/>
    </source>
</evidence>
<evidence type="ECO:0000313" key="6">
    <source>
        <dbReference type="Proteomes" id="UP001500630"/>
    </source>
</evidence>
<evidence type="ECO:0000256" key="3">
    <source>
        <dbReference type="ARBA" id="ARBA00022691"/>
    </source>
</evidence>
<keyword evidence="6" id="KW-1185">Reference proteome</keyword>
<gene>
    <name evidence="5" type="ORF">GCM10022419_043910</name>
</gene>